<dbReference type="HOGENOM" id="CLU_007383_9_2_1"/>
<sequence>MVCSSGIENNMSNQQLVLVTGVTGFIGAHVAVSLLKKGYRVRGTVRSMEKANELIRLNPELKDKIEFVIVKDITEPYAFKDVVKDCDYICHVASPFFISNVTDNKTQLLDPAVQGTLSALEAAITEPKVKRVVITSSFAAVGDYTKDPSSGYVYSEKDWNPISYEEALKTESGLLAYCASKVFAEKAAREWVKEKQPHFDICTINPSYVFGPTIHPMNSMESLNTSNQILWTIINGSKIQPSTQGFETDVRDVADAHVLALNHPKLSGGRMLIPQGPFFTNTMSKILLEKFPEKKDVISDPSDVPFDTKRFTIDNSFSKSVGMKYYSEEQTYIDTATNLWERAKQFQENN</sequence>
<protein>
    <submittedName>
        <fullName evidence="5">Flavonol reductase/cinnamoyl-CoA reductase family protein</fullName>
    </submittedName>
</protein>
<evidence type="ECO:0000256" key="3">
    <source>
        <dbReference type="SAM" id="Phobius"/>
    </source>
</evidence>
<evidence type="ECO:0000259" key="4">
    <source>
        <dbReference type="Pfam" id="PF01370"/>
    </source>
</evidence>
<dbReference type="GO" id="GO:0016616">
    <property type="term" value="F:oxidoreductase activity, acting on the CH-OH group of donors, NAD or NADP as acceptor"/>
    <property type="evidence" value="ECO:0007669"/>
    <property type="project" value="TreeGrafter"/>
</dbReference>
<reference evidence="5 6" key="1">
    <citation type="journal article" date="2011" name="Science">
        <title>Comparative functional genomics of the fission yeasts.</title>
        <authorList>
            <person name="Rhind N."/>
            <person name="Chen Z."/>
            <person name="Yassour M."/>
            <person name="Thompson D.A."/>
            <person name="Haas B.J."/>
            <person name="Habib N."/>
            <person name="Wapinski I."/>
            <person name="Roy S."/>
            <person name="Lin M.F."/>
            <person name="Heiman D.I."/>
            <person name="Young S.K."/>
            <person name="Furuya K."/>
            <person name="Guo Y."/>
            <person name="Pidoux A."/>
            <person name="Chen H.M."/>
            <person name="Robbertse B."/>
            <person name="Goldberg J.M."/>
            <person name="Aoki K."/>
            <person name="Bayne E.H."/>
            <person name="Berlin A.M."/>
            <person name="Desjardins C.A."/>
            <person name="Dobbs E."/>
            <person name="Dukaj L."/>
            <person name="Fan L."/>
            <person name="FitzGerald M.G."/>
            <person name="French C."/>
            <person name="Gujja S."/>
            <person name="Hansen K."/>
            <person name="Keifenheim D."/>
            <person name="Levin J.Z."/>
            <person name="Mosher R.A."/>
            <person name="Mueller C.A."/>
            <person name="Pfiffner J."/>
            <person name="Priest M."/>
            <person name="Russ C."/>
            <person name="Smialowska A."/>
            <person name="Swoboda P."/>
            <person name="Sykes S.M."/>
            <person name="Vaughn M."/>
            <person name="Vengrova S."/>
            <person name="Yoder R."/>
            <person name="Zeng Q."/>
            <person name="Allshire R."/>
            <person name="Baulcombe D."/>
            <person name="Birren B.W."/>
            <person name="Brown W."/>
            <person name="Ekwall K."/>
            <person name="Kellis M."/>
            <person name="Leatherwood J."/>
            <person name="Levin H."/>
            <person name="Margalit H."/>
            <person name="Martienssen R."/>
            <person name="Nieduszynski C.A."/>
            <person name="Spatafora J.W."/>
            <person name="Friedman N."/>
            <person name="Dalgaard J.Z."/>
            <person name="Baumann P."/>
            <person name="Niki H."/>
            <person name="Regev A."/>
            <person name="Nusbaum C."/>
        </authorList>
    </citation>
    <scope>NUCLEOTIDE SEQUENCE [LARGE SCALE GENOMIC DNA]</scope>
    <source>
        <strain evidence="6">yFS286</strain>
    </source>
</reference>
<dbReference type="CDD" id="cd05227">
    <property type="entry name" value="AR_SDR_e"/>
    <property type="match status" value="1"/>
</dbReference>
<dbReference type="Pfam" id="PF01370">
    <property type="entry name" value="Epimerase"/>
    <property type="match status" value="1"/>
</dbReference>
<evidence type="ECO:0000313" key="5">
    <source>
        <dbReference type="EMBL" id="EPX71415.1"/>
    </source>
</evidence>
<dbReference type="InterPro" id="IPR036291">
    <property type="entry name" value="NAD(P)-bd_dom_sf"/>
</dbReference>
<dbReference type="PANTHER" id="PTHR10366">
    <property type="entry name" value="NAD DEPENDENT EPIMERASE/DEHYDRATASE"/>
    <property type="match status" value="1"/>
</dbReference>
<dbReference type="RefSeq" id="XP_013020040.1">
    <property type="nucleotide sequence ID" value="XM_013164586.1"/>
</dbReference>
<keyword evidence="3" id="KW-0812">Transmembrane</keyword>
<evidence type="ECO:0000256" key="1">
    <source>
        <dbReference type="ARBA" id="ARBA00023002"/>
    </source>
</evidence>
<feature type="domain" description="NAD-dependent epimerase/dehydratase" evidence="4">
    <location>
        <begin position="17"/>
        <end position="266"/>
    </location>
</feature>
<dbReference type="PANTHER" id="PTHR10366:SF564">
    <property type="entry name" value="STEROL-4-ALPHA-CARBOXYLATE 3-DEHYDROGENASE, DECARBOXYLATING"/>
    <property type="match status" value="1"/>
</dbReference>
<keyword evidence="6" id="KW-1185">Reference proteome</keyword>
<name>S9QYQ4_SCHOY</name>
<dbReference type="eggNOG" id="KOG1502">
    <property type="taxonomic scope" value="Eukaryota"/>
</dbReference>
<evidence type="ECO:0000256" key="2">
    <source>
        <dbReference type="ARBA" id="ARBA00023445"/>
    </source>
</evidence>
<gene>
    <name evidence="5" type="ORF">SOCG_01633</name>
</gene>
<dbReference type="Proteomes" id="UP000016088">
    <property type="component" value="Unassembled WGS sequence"/>
</dbReference>
<evidence type="ECO:0000313" key="6">
    <source>
        <dbReference type="Proteomes" id="UP000016088"/>
    </source>
</evidence>
<dbReference type="Gene3D" id="3.40.50.720">
    <property type="entry name" value="NAD(P)-binding Rossmann-like Domain"/>
    <property type="match status" value="1"/>
</dbReference>
<accession>S9QYQ4</accession>
<dbReference type="EMBL" id="KE503208">
    <property type="protein sequence ID" value="EPX71415.1"/>
    <property type="molecule type" value="Genomic_DNA"/>
</dbReference>
<dbReference type="SUPFAM" id="SSF51735">
    <property type="entry name" value="NAD(P)-binding Rossmann-fold domains"/>
    <property type="match status" value="1"/>
</dbReference>
<keyword evidence="3" id="KW-1133">Transmembrane helix</keyword>
<dbReference type="InterPro" id="IPR001509">
    <property type="entry name" value="Epimerase_deHydtase"/>
</dbReference>
<proteinExistence type="inferred from homology"/>
<feature type="transmembrane region" description="Helical" evidence="3">
    <location>
        <begin position="16"/>
        <end position="35"/>
    </location>
</feature>
<dbReference type="OMA" id="TRCITAN"/>
<dbReference type="AlphaFoldDB" id="S9QYQ4"/>
<comment type="similarity">
    <text evidence="2">Belongs to the NAD(P)-dependent epimerase/dehydratase family. Dihydroflavonol-4-reductase subfamily.</text>
</comment>
<keyword evidence="3" id="KW-0472">Membrane</keyword>
<dbReference type="VEuPathDB" id="FungiDB:SOCG_01633"/>
<organism evidence="5 6">
    <name type="scientific">Schizosaccharomyces octosporus (strain yFS286)</name>
    <name type="common">Fission yeast</name>
    <name type="synonym">Octosporomyces octosporus</name>
    <dbReference type="NCBI Taxonomy" id="483514"/>
    <lineage>
        <taxon>Eukaryota</taxon>
        <taxon>Fungi</taxon>
        <taxon>Dikarya</taxon>
        <taxon>Ascomycota</taxon>
        <taxon>Taphrinomycotina</taxon>
        <taxon>Schizosaccharomycetes</taxon>
        <taxon>Schizosaccharomycetales</taxon>
        <taxon>Schizosaccharomycetaceae</taxon>
        <taxon>Schizosaccharomyces</taxon>
    </lineage>
</organism>
<dbReference type="OrthoDB" id="2735536at2759"/>
<dbReference type="InterPro" id="IPR050425">
    <property type="entry name" value="NAD(P)_dehydrat-like"/>
</dbReference>
<keyword evidence="1" id="KW-0560">Oxidoreductase</keyword>
<dbReference type="GeneID" id="25030613"/>